<keyword evidence="6 7" id="KW-0472">Membrane</keyword>
<evidence type="ECO:0000256" key="5">
    <source>
        <dbReference type="ARBA" id="ARBA00022989"/>
    </source>
</evidence>
<dbReference type="PANTHER" id="PTHR30193:SF37">
    <property type="entry name" value="INNER MEMBRANE ABC TRANSPORTER PERMEASE PROTEIN YCJO"/>
    <property type="match status" value="1"/>
</dbReference>
<comment type="similarity">
    <text evidence="7">Belongs to the binding-protein-dependent transport system permease family.</text>
</comment>
<gene>
    <name evidence="9" type="ORF">MUG09_13460</name>
</gene>
<sequence length="213" mass="23632">MGKNVIGFILALLVQRQTRFNYVNRAIIFLPITISPLVLAIIFLSIYNPTNGLLNAFLDVLHLGNLKQDWLFDPRFSLTSISIMEIWQQTGFSMAIFIAGLQSIPKDFYDAANIDGATTIQQIRYITVPLIIQSINVTLMLSIISGIKVFAQVYGTTNGGPADQTQVLSTFLYKSFGNGYLGYSSAVGLFTTLLIMLLTFGIVGYLRTKEIEL</sequence>
<dbReference type="PROSITE" id="PS50928">
    <property type="entry name" value="ABC_TM1"/>
    <property type="match status" value="1"/>
</dbReference>
<protein>
    <submittedName>
        <fullName evidence="9">Sugar ABC transporter permease</fullName>
    </submittedName>
</protein>
<dbReference type="EMBL" id="CP094929">
    <property type="protein sequence ID" value="UOM50565.1"/>
    <property type="molecule type" value="Genomic_DNA"/>
</dbReference>
<dbReference type="CDD" id="cd06261">
    <property type="entry name" value="TM_PBP2"/>
    <property type="match status" value="1"/>
</dbReference>
<evidence type="ECO:0000313" key="10">
    <source>
        <dbReference type="Proteomes" id="UP000829708"/>
    </source>
</evidence>
<dbReference type="InterPro" id="IPR000515">
    <property type="entry name" value="MetI-like"/>
</dbReference>
<evidence type="ECO:0000256" key="3">
    <source>
        <dbReference type="ARBA" id="ARBA00022475"/>
    </source>
</evidence>
<keyword evidence="10" id="KW-1185">Reference proteome</keyword>
<evidence type="ECO:0000256" key="1">
    <source>
        <dbReference type="ARBA" id="ARBA00004651"/>
    </source>
</evidence>
<keyword evidence="2 7" id="KW-0813">Transport</keyword>
<keyword evidence="4 7" id="KW-0812">Transmembrane</keyword>
<dbReference type="Pfam" id="PF00528">
    <property type="entry name" value="BPD_transp_1"/>
    <property type="match status" value="1"/>
</dbReference>
<dbReference type="PANTHER" id="PTHR30193">
    <property type="entry name" value="ABC TRANSPORTER PERMEASE PROTEIN"/>
    <property type="match status" value="1"/>
</dbReference>
<comment type="subcellular location">
    <subcellularLocation>
        <location evidence="1 7">Cell membrane</location>
        <topology evidence="1 7">Multi-pass membrane protein</topology>
    </subcellularLocation>
</comment>
<dbReference type="SUPFAM" id="SSF161098">
    <property type="entry name" value="MetI-like"/>
    <property type="match status" value="1"/>
</dbReference>
<evidence type="ECO:0000256" key="2">
    <source>
        <dbReference type="ARBA" id="ARBA00022448"/>
    </source>
</evidence>
<evidence type="ECO:0000313" key="9">
    <source>
        <dbReference type="EMBL" id="UOM50565.1"/>
    </source>
</evidence>
<name>A0ABY4D984_9SPIR</name>
<feature type="domain" description="ABC transmembrane type-1" evidence="8">
    <location>
        <begin position="1"/>
        <end position="202"/>
    </location>
</feature>
<dbReference type="InterPro" id="IPR051393">
    <property type="entry name" value="ABC_transporter_permease"/>
</dbReference>
<evidence type="ECO:0000256" key="6">
    <source>
        <dbReference type="ARBA" id="ARBA00023136"/>
    </source>
</evidence>
<feature type="transmembrane region" description="Helical" evidence="7">
    <location>
        <begin position="130"/>
        <end position="151"/>
    </location>
</feature>
<evidence type="ECO:0000256" key="7">
    <source>
        <dbReference type="RuleBase" id="RU363032"/>
    </source>
</evidence>
<keyword evidence="3" id="KW-1003">Cell membrane</keyword>
<feature type="transmembrane region" description="Helical" evidence="7">
    <location>
        <begin position="26"/>
        <end position="47"/>
    </location>
</feature>
<reference evidence="10" key="1">
    <citation type="journal article" date="2024" name="J Bioinform Genom">
        <title>Complete genome sequence of the type strain bacterium Sphaerochaeta associata GLS2t (VKM B-2742)t.</title>
        <authorList>
            <person name="Troshina O.Y."/>
            <person name="Tepeeva A.N."/>
            <person name="Arzamasceva V.O."/>
            <person name="Whitman W.B."/>
            <person name="Varghese N."/>
            <person name="Shapiro N."/>
            <person name="Woyke T."/>
            <person name="Kripides N.C."/>
            <person name="Vasilenko O.V."/>
        </authorList>
    </citation>
    <scope>NUCLEOTIDE SEQUENCE [LARGE SCALE GENOMIC DNA]</scope>
    <source>
        <strain evidence="10">GLS2T</strain>
    </source>
</reference>
<dbReference type="RefSeq" id="WP_244771953.1">
    <property type="nucleotide sequence ID" value="NZ_CP094929.1"/>
</dbReference>
<keyword evidence="5 7" id="KW-1133">Transmembrane helix</keyword>
<feature type="transmembrane region" description="Helical" evidence="7">
    <location>
        <begin position="180"/>
        <end position="206"/>
    </location>
</feature>
<accession>A0ABY4D984</accession>
<proteinExistence type="inferred from homology"/>
<dbReference type="InterPro" id="IPR035906">
    <property type="entry name" value="MetI-like_sf"/>
</dbReference>
<evidence type="ECO:0000259" key="8">
    <source>
        <dbReference type="PROSITE" id="PS50928"/>
    </source>
</evidence>
<dbReference type="Proteomes" id="UP000829708">
    <property type="component" value="Chromosome"/>
</dbReference>
<dbReference type="Gene3D" id="1.10.3720.10">
    <property type="entry name" value="MetI-like"/>
    <property type="match status" value="1"/>
</dbReference>
<organism evidence="9 10">
    <name type="scientific">Sphaerochaeta associata</name>
    <dbReference type="NCBI Taxonomy" id="1129264"/>
    <lineage>
        <taxon>Bacteria</taxon>
        <taxon>Pseudomonadati</taxon>
        <taxon>Spirochaetota</taxon>
        <taxon>Spirochaetia</taxon>
        <taxon>Spirochaetales</taxon>
        <taxon>Sphaerochaetaceae</taxon>
        <taxon>Sphaerochaeta</taxon>
    </lineage>
</organism>
<evidence type="ECO:0000256" key="4">
    <source>
        <dbReference type="ARBA" id="ARBA00022692"/>
    </source>
</evidence>